<keyword evidence="3" id="KW-1185">Reference proteome</keyword>
<organism evidence="2 3">
    <name type="scientific">Gordonia soli NBRC 108243</name>
    <dbReference type="NCBI Taxonomy" id="1223545"/>
    <lineage>
        <taxon>Bacteria</taxon>
        <taxon>Bacillati</taxon>
        <taxon>Actinomycetota</taxon>
        <taxon>Actinomycetes</taxon>
        <taxon>Mycobacteriales</taxon>
        <taxon>Gordoniaceae</taxon>
        <taxon>Gordonia</taxon>
    </lineage>
</organism>
<dbReference type="AlphaFoldDB" id="M0QJ20"/>
<sequence>MSIPGVDLYHRNVLHRLAAGDIATVVRTALDPTTILDPVSVVSLFPQLPIAIQVAVLDELADHLERTPSHRNQIDGLTGLIYSWYHHPDPRIQTAAIRLTRFTDPDPARAARQLETVTETSETEFVALAQHQLQLLCSSRHEFTLNTDVSQALLGFIDDRINAVEVTATQTAVSTEVAIDTTVWTSEPLRHNEFIVEELCNDIDEFSDATGNRPVVEVAWRIGWPDQIDSRCVYLKHRPGHPAPALPTWARIPAEQTTTGTVYYPVAFAATAAALRGVVTAQFETVLLNLDTPDHIPIDVYIDPNPTEETNAAYNDLERALHAIPTDTPIRLRRHTGPPPPFDSLPDGTTGIFNRADPDYIWPPDEDDD</sequence>
<protein>
    <submittedName>
        <fullName evidence="2">Uncharacterized protein</fullName>
    </submittedName>
</protein>
<dbReference type="STRING" id="1223545.GS4_15_00840"/>
<accession>M0QJ20</accession>
<proteinExistence type="predicted"/>
<dbReference type="RefSeq" id="WP_007620577.1">
    <property type="nucleotide sequence ID" value="NZ_BANX01000015.1"/>
</dbReference>
<evidence type="ECO:0000313" key="3">
    <source>
        <dbReference type="Proteomes" id="UP000011666"/>
    </source>
</evidence>
<dbReference type="EMBL" id="BANX01000015">
    <property type="protein sequence ID" value="GAC68434.1"/>
    <property type="molecule type" value="Genomic_DNA"/>
</dbReference>
<comment type="caution">
    <text evidence="2">The sequence shown here is derived from an EMBL/GenBank/DDBJ whole genome shotgun (WGS) entry which is preliminary data.</text>
</comment>
<evidence type="ECO:0000256" key="1">
    <source>
        <dbReference type="SAM" id="MobiDB-lite"/>
    </source>
</evidence>
<gene>
    <name evidence="2" type="ORF">GS4_15_00840</name>
</gene>
<name>M0QJ20_9ACTN</name>
<feature type="region of interest" description="Disordered" evidence="1">
    <location>
        <begin position="330"/>
        <end position="369"/>
    </location>
</feature>
<dbReference type="Proteomes" id="UP000011666">
    <property type="component" value="Unassembled WGS sequence"/>
</dbReference>
<reference evidence="2 3" key="1">
    <citation type="submission" date="2013-01" db="EMBL/GenBank/DDBJ databases">
        <title>Whole genome shotgun sequence of Gordonia soli NBRC 108243.</title>
        <authorList>
            <person name="Isaki-Nakamura S."/>
            <person name="Hosoyama A."/>
            <person name="Tsuchikane K."/>
            <person name="Ando Y."/>
            <person name="Baba S."/>
            <person name="Ohji S."/>
            <person name="Hamada M."/>
            <person name="Tamura T."/>
            <person name="Yamazoe A."/>
            <person name="Yamazaki S."/>
            <person name="Fujita N."/>
        </authorList>
    </citation>
    <scope>NUCLEOTIDE SEQUENCE [LARGE SCALE GENOMIC DNA]</scope>
    <source>
        <strain evidence="2 3">NBRC 108243</strain>
    </source>
</reference>
<evidence type="ECO:0000313" key="2">
    <source>
        <dbReference type="EMBL" id="GAC68434.1"/>
    </source>
</evidence>